<evidence type="ECO:0000313" key="8">
    <source>
        <dbReference type="EMBL" id="SFO50275.1"/>
    </source>
</evidence>
<feature type="transmembrane region" description="Helical" evidence="6">
    <location>
        <begin position="134"/>
        <end position="154"/>
    </location>
</feature>
<feature type="transmembrane region" description="Helical" evidence="6">
    <location>
        <begin position="287"/>
        <end position="305"/>
    </location>
</feature>
<dbReference type="PROSITE" id="PS50850">
    <property type="entry name" value="MFS"/>
    <property type="match status" value="1"/>
</dbReference>
<dbReference type="RefSeq" id="WP_075015188.1">
    <property type="nucleotide sequence ID" value="NZ_FOWE01000010.1"/>
</dbReference>
<feature type="transmembrane region" description="Helical" evidence="6">
    <location>
        <begin position="70"/>
        <end position="88"/>
    </location>
</feature>
<dbReference type="EMBL" id="FOWE01000010">
    <property type="protein sequence ID" value="SFO50275.1"/>
    <property type="molecule type" value="Genomic_DNA"/>
</dbReference>
<evidence type="ECO:0000256" key="2">
    <source>
        <dbReference type="ARBA" id="ARBA00022692"/>
    </source>
</evidence>
<feature type="transmembrane region" description="Helical" evidence="6">
    <location>
        <begin position="342"/>
        <end position="365"/>
    </location>
</feature>
<protein>
    <submittedName>
        <fullName evidence="8">Major Facilitator Superfamily protein</fullName>
    </submittedName>
</protein>
<feature type="domain" description="Major facilitator superfamily (MFS) profile" evidence="7">
    <location>
        <begin position="37"/>
        <end position="431"/>
    </location>
</feature>
<organism evidence="8 9">
    <name type="scientific">Geodermatophilus obscurus</name>
    <dbReference type="NCBI Taxonomy" id="1861"/>
    <lineage>
        <taxon>Bacteria</taxon>
        <taxon>Bacillati</taxon>
        <taxon>Actinomycetota</taxon>
        <taxon>Actinomycetes</taxon>
        <taxon>Geodermatophilales</taxon>
        <taxon>Geodermatophilaceae</taxon>
        <taxon>Geodermatophilus</taxon>
    </lineage>
</organism>
<dbReference type="GO" id="GO:0022857">
    <property type="term" value="F:transmembrane transporter activity"/>
    <property type="evidence" value="ECO:0007669"/>
    <property type="project" value="InterPro"/>
</dbReference>
<feature type="transmembrane region" description="Helical" evidence="6">
    <location>
        <begin position="317"/>
        <end position="336"/>
    </location>
</feature>
<name>A0A1I5HPM9_9ACTN</name>
<proteinExistence type="predicted"/>
<dbReference type="CDD" id="cd06174">
    <property type="entry name" value="MFS"/>
    <property type="match status" value="1"/>
</dbReference>
<keyword evidence="9" id="KW-1185">Reference proteome</keyword>
<feature type="transmembrane region" description="Helical" evidence="6">
    <location>
        <begin position="195"/>
        <end position="215"/>
    </location>
</feature>
<dbReference type="InterPro" id="IPR036259">
    <property type="entry name" value="MFS_trans_sf"/>
</dbReference>
<reference evidence="9" key="1">
    <citation type="submission" date="2016-10" db="EMBL/GenBank/DDBJ databases">
        <authorList>
            <person name="Varghese N."/>
            <person name="Submissions S."/>
        </authorList>
    </citation>
    <scope>NUCLEOTIDE SEQUENCE [LARGE SCALE GENOMIC DNA]</scope>
    <source>
        <strain evidence="9">DSM 43161</strain>
    </source>
</reference>
<feature type="transmembrane region" description="Helical" evidence="6">
    <location>
        <begin position="247"/>
        <end position="267"/>
    </location>
</feature>
<keyword evidence="2 6" id="KW-0812">Transmembrane</keyword>
<evidence type="ECO:0000259" key="7">
    <source>
        <dbReference type="PROSITE" id="PS50850"/>
    </source>
</evidence>
<dbReference type="SUPFAM" id="SSF103473">
    <property type="entry name" value="MFS general substrate transporter"/>
    <property type="match status" value="1"/>
</dbReference>
<feature type="transmembrane region" description="Helical" evidence="6">
    <location>
        <begin position="109"/>
        <end position="128"/>
    </location>
</feature>
<gene>
    <name evidence="8" type="ORF">SAMN05660359_03912</name>
</gene>
<dbReference type="PANTHER" id="PTHR23528:SF1">
    <property type="entry name" value="MAJOR FACILITATOR SUPERFAMILY (MFS) PROFILE DOMAIN-CONTAINING PROTEIN"/>
    <property type="match status" value="1"/>
</dbReference>
<evidence type="ECO:0000256" key="3">
    <source>
        <dbReference type="ARBA" id="ARBA00022989"/>
    </source>
</evidence>
<dbReference type="GO" id="GO:0005886">
    <property type="term" value="C:plasma membrane"/>
    <property type="evidence" value="ECO:0007669"/>
    <property type="project" value="UniProtKB-SubCell"/>
</dbReference>
<comment type="subcellular location">
    <subcellularLocation>
        <location evidence="1">Cell membrane</location>
        <topology evidence="1">Multi-pass membrane protein</topology>
    </subcellularLocation>
</comment>
<dbReference type="Pfam" id="PF07690">
    <property type="entry name" value="MFS_1"/>
    <property type="match status" value="2"/>
</dbReference>
<feature type="transmembrane region" description="Helical" evidence="6">
    <location>
        <begin position="166"/>
        <end position="189"/>
    </location>
</feature>
<feature type="region of interest" description="Disordered" evidence="5">
    <location>
        <begin position="1"/>
        <end position="20"/>
    </location>
</feature>
<dbReference type="OrthoDB" id="7584869at2"/>
<sequence length="431" mass="44782">MTHVSGRTPTVHPPPARSGEVRVAAEPQPVGWAFIALYAAAYVGTCLVLIAPLLVTLALKVDTIVGDDQAPSSLALVTGIGALAAMLGNPFFGKLSDRTSGPWGMRRPWMVFGLLGGSLGVLVVAAAPTVPIVAVGWCVAQLFFNALLAALVAVLPDQVPVAQRGVVSGVLGICLPVASVSGTFVVQLFAGNQVAMFLVPCAIGGFFVLLFAGTLHDRRLPRGAKPPWSLRELAGIFYVSPRRNPDFAWAFSSRFLFVLAYAFLTTYQAYFLLDQIGTAEAEVPRQIFLGTLVQAAVLVIASLVGGRLSDRIGRRKVFVFTASVVYGLALFAVAVASDFDGFLVGMAISGLGFGVYMAVDLALVADVLPGGDNAKDLGVLNIAGALPFTVAPALAPVILAVGGGSYGVLYAVAGLCAVVGAFAILPVRRAR</sequence>
<evidence type="ECO:0000256" key="5">
    <source>
        <dbReference type="SAM" id="MobiDB-lite"/>
    </source>
</evidence>
<evidence type="ECO:0000256" key="1">
    <source>
        <dbReference type="ARBA" id="ARBA00004651"/>
    </source>
</evidence>
<dbReference type="PANTHER" id="PTHR23528">
    <property type="match status" value="1"/>
</dbReference>
<keyword evidence="3 6" id="KW-1133">Transmembrane helix</keyword>
<feature type="transmembrane region" description="Helical" evidence="6">
    <location>
        <begin position="407"/>
        <end position="427"/>
    </location>
</feature>
<dbReference type="PROSITE" id="PS00216">
    <property type="entry name" value="SUGAR_TRANSPORT_1"/>
    <property type="match status" value="1"/>
</dbReference>
<dbReference type="InterPro" id="IPR020846">
    <property type="entry name" value="MFS_dom"/>
</dbReference>
<evidence type="ECO:0000256" key="6">
    <source>
        <dbReference type="SAM" id="Phobius"/>
    </source>
</evidence>
<accession>A0A1I5HPM9</accession>
<keyword evidence="4 6" id="KW-0472">Membrane</keyword>
<dbReference type="AlphaFoldDB" id="A0A1I5HPM9"/>
<evidence type="ECO:0000313" key="9">
    <source>
        <dbReference type="Proteomes" id="UP000183642"/>
    </source>
</evidence>
<dbReference type="Gene3D" id="1.20.1250.20">
    <property type="entry name" value="MFS general substrate transporter like domains"/>
    <property type="match status" value="2"/>
</dbReference>
<evidence type="ECO:0000256" key="4">
    <source>
        <dbReference type="ARBA" id="ARBA00023136"/>
    </source>
</evidence>
<feature type="transmembrane region" description="Helical" evidence="6">
    <location>
        <begin position="32"/>
        <end position="58"/>
    </location>
</feature>
<dbReference type="InterPro" id="IPR011701">
    <property type="entry name" value="MFS"/>
</dbReference>
<dbReference type="Proteomes" id="UP000183642">
    <property type="component" value="Unassembled WGS sequence"/>
</dbReference>
<dbReference type="InterPro" id="IPR005829">
    <property type="entry name" value="Sugar_transporter_CS"/>
</dbReference>
<feature type="transmembrane region" description="Helical" evidence="6">
    <location>
        <begin position="377"/>
        <end position="401"/>
    </location>
</feature>